<dbReference type="Proteomes" id="UP000001460">
    <property type="component" value="Unassembled WGS sequence"/>
</dbReference>
<feature type="region of interest" description="Disordered" evidence="1">
    <location>
        <begin position="114"/>
        <end position="167"/>
    </location>
</feature>
<sequence length="673" mass="77241">MMNFLVGLLPIILITTNSQILEALELKSKKSDFVFQKTLKTNSICQTLDCKVHKGYIGTSPGECFFVTRCSNCKRATKLHSPASFCSTFSSFSEEITLFQGFLQLENIVSKSDNNEDADSLLDSGDDKDNISDSIEDSKDSEDFSKKDKSELDSKQEEVSSQIVNEDDESVNNMYSLNSLKSSFLQLHSDMSTDDSDFLEENETQKKPNKKHTNNSSKYKKVNSKVPEIFRNIFKKKKTENKKSNKDNDNDIEDDVEVEKKKKKSSRGFPGLNIFEGKKSKNKHIETEYKYENEGSIMRMGSKIEWFLKGEKFLSRINNCEVINNYVQLTVHTLIQFYSTEISNKENSFFTKRKYPSFEFKVDVQCKEDSKCIKPSQYIGKLRPNQKLLLSNAVSVPIDVLSKNGLSTIIQGLKATYKCNSKHCYPNQYNSCVRITCSSNQNTLQQDKWKAKQELLNKERLNIMDSTVSKELQVFRDESTKAAEERKRILDQKSELKEEIPKKDVEVIEEKVSYDNNYDIINKDERESKQDINNTTLVTQEFKQNSKNFNNKSNINKDEETNLSVEYQTIHEGEAIAPPTEEIRQQSLEQRLKRSLSIADTNIDEAEDQELHEKNQDDESLNHIEFNEVQPSIPIDKETDEPIVNKSNGKIVIFITIGIATFLLILGGILCIM</sequence>
<reference evidence="4" key="1">
    <citation type="submission" date="2008-06" db="EMBL/GenBank/DDBJ databases">
        <authorList>
            <person name="Lorenzi H."/>
            <person name="Inman J."/>
            <person name="Miller J."/>
            <person name="Schobel S."/>
            <person name="Amedeo P."/>
            <person name="Caler E.V."/>
            <person name="da Silva J."/>
        </authorList>
    </citation>
    <scope>NUCLEOTIDE SEQUENCE [LARGE SCALE GENOMIC DNA]</scope>
    <source>
        <strain evidence="4">RN66</strain>
    </source>
</reference>
<dbReference type="VEuPathDB" id="CryptoDB:CMU_040180"/>
<protein>
    <submittedName>
        <fullName evidence="4">Uncharacterized protein</fullName>
    </submittedName>
</protein>
<evidence type="ECO:0000313" key="5">
    <source>
        <dbReference type="Proteomes" id="UP000001460"/>
    </source>
</evidence>
<evidence type="ECO:0000256" key="2">
    <source>
        <dbReference type="SAM" id="Phobius"/>
    </source>
</evidence>
<feature type="chain" id="PRO_5002842138" evidence="3">
    <location>
        <begin position="24"/>
        <end position="673"/>
    </location>
</feature>
<feature type="compositionally biased region" description="Basic residues" evidence="1">
    <location>
        <begin position="207"/>
        <end position="222"/>
    </location>
</feature>
<dbReference type="EMBL" id="DS989726">
    <property type="protein sequence ID" value="EEA04949.1"/>
    <property type="molecule type" value="Genomic_DNA"/>
</dbReference>
<keyword evidence="3" id="KW-0732">Signal</keyword>
<organism evidence="4 5">
    <name type="scientific">Cryptosporidium muris (strain RN66)</name>
    <dbReference type="NCBI Taxonomy" id="441375"/>
    <lineage>
        <taxon>Eukaryota</taxon>
        <taxon>Sar</taxon>
        <taxon>Alveolata</taxon>
        <taxon>Apicomplexa</taxon>
        <taxon>Conoidasida</taxon>
        <taxon>Coccidia</taxon>
        <taxon>Eucoccidiorida</taxon>
        <taxon>Eimeriorina</taxon>
        <taxon>Cryptosporidiidae</taxon>
        <taxon>Cryptosporidium</taxon>
    </lineage>
</organism>
<feature type="transmembrane region" description="Helical" evidence="2">
    <location>
        <begin position="651"/>
        <end position="672"/>
    </location>
</feature>
<dbReference type="GeneID" id="6994451"/>
<feature type="compositionally biased region" description="Basic and acidic residues" evidence="1">
    <location>
        <begin position="125"/>
        <end position="158"/>
    </location>
</feature>
<feature type="compositionally biased region" description="Acidic residues" evidence="1">
    <location>
        <begin position="115"/>
        <end position="124"/>
    </location>
</feature>
<accession>B6A9Q8</accession>
<gene>
    <name evidence="4" type="ORF">CMU_040180</name>
</gene>
<keyword evidence="2" id="KW-0812">Transmembrane</keyword>
<dbReference type="OrthoDB" id="343460at2759"/>
<keyword evidence="5" id="KW-1185">Reference proteome</keyword>
<dbReference type="AlphaFoldDB" id="B6A9Q8"/>
<evidence type="ECO:0000256" key="1">
    <source>
        <dbReference type="SAM" id="MobiDB-lite"/>
    </source>
</evidence>
<evidence type="ECO:0000256" key="3">
    <source>
        <dbReference type="SAM" id="SignalP"/>
    </source>
</evidence>
<feature type="region of interest" description="Disordered" evidence="1">
    <location>
        <begin position="237"/>
        <end position="266"/>
    </location>
</feature>
<name>B6A9Q8_CRYMR</name>
<proteinExistence type="predicted"/>
<dbReference type="RefSeq" id="XP_002139298.1">
    <property type="nucleotide sequence ID" value="XM_002139262.1"/>
</dbReference>
<evidence type="ECO:0000313" key="4">
    <source>
        <dbReference type="EMBL" id="EEA04949.1"/>
    </source>
</evidence>
<feature type="signal peptide" evidence="3">
    <location>
        <begin position="1"/>
        <end position="23"/>
    </location>
</feature>
<feature type="region of interest" description="Disordered" evidence="1">
    <location>
        <begin position="194"/>
        <end position="222"/>
    </location>
</feature>
<keyword evidence="2" id="KW-1133">Transmembrane helix</keyword>
<keyword evidence="2" id="KW-0472">Membrane</keyword>